<dbReference type="InterPro" id="IPR036477">
    <property type="entry name" value="Formyl_transf_N_sf"/>
</dbReference>
<dbReference type="Gene3D" id="3.40.50.170">
    <property type="entry name" value="Formyl transferase, N-terminal domain"/>
    <property type="match status" value="1"/>
</dbReference>
<dbReference type="PANTHER" id="PTHR11138:SF5">
    <property type="entry name" value="METHIONYL-TRNA FORMYLTRANSFERASE, MITOCHONDRIAL"/>
    <property type="match status" value="1"/>
</dbReference>
<dbReference type="GO" id="GO:0004479">
    <property type="term" value="F:methionyl-tRNA formyltransferase activity"/>
    <property type="evidence" value="ECO:0007669"/>
    <property type="project" value="TreeGrafter"/>
</dbReference>
<organism evidence="2 3">
    <name type="scientific">Capnocytophaga canimorsus</name>
    <dbReference type="NCBI Taxonomy" id="28188"/>
    <lineage>
        <taxon>Bacteria</taxon>
        <taxon>Pseudomonadati</taxon>
        <taxon>Bacteroidota</taxon>
        <taxon>Flavobacteriia</taxon>
        <taxon>Flavobacteriales</taxon>
        <taxon>Flavobacteriaceae</taxon>
        <taxon>Capnocytophaga</taxon>
    </lineage>
</organism>
<dbReference type="GO" id="GO:0005829">
    <property type="term" value="C:cytosol"/>
    <property type="evidence" value="ECO:0007669"/>
    <property type="project" value="TreeGrafter"/>
</dbReference>
<proteinExistence type="predicted"/>
<accession>A0AAC9Z1Q5</accession>
<name>A0AAC9Z1Q5_9FLAO</name>
<sequence length="220" mass="25225">MKEKFKVFISGQKYFAGEVFRLCQKLEMEIVGVCCPLDDKYIGDLARLWNVPIVPAGMLNGDTMPECDSGITAHSFDYIGKRTRYIPCLGWLGYHPSLLPRHRGRSAIEWAIKMHDAITGGTVFWLNAGIDRGDIAYQDWCFIPPEYYLNPKERATDLWKDELLPMGLKLFETAFKDILNGVIKRTPQDKRFSTFEPDTNVKDIYKPDLLMLEQFAGEST</sequence>
<dbReference type="AlphaFoldDB" id="A0AAC9Z1Q5"/>
<feature type="domain" description="Formyl transferase N-terminal" evidence="1">
    <location>
        <begin position="88"/>
        <end position="147"/>
    </location>
</feature>
<reference evidence="3" key="1">
    <citation type="submission" date="2017-06" db="EMBL/GenBank/DDBJ databases">
        <title>Capnocytophaga spp. assemblies.</title>
        <authorList>
            <person name="Gulvik C.A."/>
        </authorList>
    </citation>
    <scope>NUCLEOTIDE SEQUENCE [LARGE SCALE GENOMIC DNA]</scope>
    <source>
        <strain evidence="3">H3936</strain>
    </source>
</reference>
<gene>
    <name evidence="2" type="ORF">CGC54_02490</name>
</gene>
<dbReference type="SUPFAM" id="SSF53328">
    <property type="entry name" value="Formyltransferase"/>
    <property type="match status" value="1"/>
</dbReference>
<dbReference type="InterPro" id="IPR002376">
    <property type="entry name" value="Formyl_transf_N"/>
</dbReference>
<dbReference type="PANTHER" id="PTHR11138">
    <property type="entry name" value="METHIONYL-TRNA FORMYLTRANSFERASE"/>
    <property type="match status" value="1"/>
</dbReference>
<evidence type="ECO:0000259" key="1">
    <source>
        <dbReference type="Pfam" id="PF00551"/>
    </source>
</evidence>
<evidence type="ECO:0000313" key="2">
    <source>
        <dbReference type="EMBL" id="ATA93284.1"/>
    </source>
</evidence>
<protein>
    <submittedName>
        <fullName evidence="2">Methionyl-tRNA formyltransferase</fullName>
    </submittedName>
</protein>
<dbReference type="RefSeq" id="WP_095918452.1">
    <property type="nucleotide sequence ID" value="NZ_CP022389.1"/>
</dbReference>
<dbReference type="EMBL" id="CP022389">
    <property type="protein sequence ID" value="ATA93284.1"/>
    <property type="molecule type" value="Genomic_DNA"/>
</dbReference>
<dbReference type="Pfam" id="PF00551">
    <property type="entry name" value="Formyl_trans_N"/>
    <property type="match status" value="1"/>
</dbReference>
<evidence type="ECO:0000313" key="3">
    <source>
        <dbReference type="Proteomes" id="UP000243753"/>
    </source>
</evidence>
<dbReference type="Proteomes" id="UP000243753">
    <property type="component" value="Chromosome"/>
</dbReference>